<gene>
    <name evidence="1" type="ORF">RirG_156690</name>
</gene>
<dbReference type="InterPro" id="IPR032675">
    <property type="entry name" value="LRR_dom_sf"/>
</dbReference>
<name>A0A015M7W7_RHIIW</name>
<evidence type="ECO:0008006" key="3">
    <source>
        <dbReference type="Google" id="ProtNLM"/>
    </source>
</evidence>
<sequence>MKLDKDVLFLIFEELKNDKKFLHSCLLVNRSWCVTAVPILWRDPGEYFRTINSNYTKKIIKLFNVILLHLSEESRNILKIQGINSSITEKYQHPLFNYISFWKHLNLLFLDTVLFSKSNLNAKDMLLKLFINKNTNFIHLSIPQNLDYELLHISGIEKCFSELESFHCNDVTDPHVLMGLAGICKSIKKLIFDNWYHFPDNYGIIKLIEVQKKLYDISFIYPRRSVRNDSFNKTLEKSLIKHVDTIQYLRLDWKPITNILSYLVNLLSLEINILHFIKSDEANHMENLSLPNLRILTTQRVPSKILVNLIDNTIGNLSEISVFCDGTNNKELMQSISKNCPNLRYLKLSLLTNLNILISELENLLTNCQLLNGLIIDLYDTDTFSIFNWDKLFKILNKSSPICLYKFKFSSIKVIRLDHLELFFDNWKDRNSMLLKISNNYYSSGLEAKQKLNDLYEKYKAKGVINKYFTGTSRNINEDFEWI</sequence>
<dbReference type="EMBL" id="JEMT01024254">
    <property type="protein sequence ID" value="EXX62973.1"/>
    <property type="molecule type" value="Genomic_DNA"/>
</dbReference>
<proteinExistence type="predicted"/>
<organism evidence="1 2">
    <name type="scientific">Rhizophagus irregularis (strain DAOM 197198w)</name>
    <name type="common">Glomus intraradices</name>
    <dbReference type="NCBI Taxonomy" id="1432141"/>
    <lineage>
        <taxon>Eukaryota</taxon>
        <taxon>Fungi</taxon>
        <taxon>Fungi incertae sedis</taxon>
        <taxon>Mucoromycota</taxon>
        <taxon>Glomeromycotina</taxon>
        <taxon>Glomeromycetes</taxon>
        <taxon>Glomerales</taxon>
        <taxon>Glomeraceae</taxon>
        <taxon>Rhizophagus</taxon>
    </lineage>
</organism>
<dbReference type="Gene3D" id="3.80.10.10">
    <property type="entry name" value="Ribonuclease Inhibitor"/>
    <property type="match status" value="1"/>
</dbReference>
<accession>A0A015M7W7</accession>
<evidence type="ECO:0000313" key="2">
    <source>
        <dbReference type="Proteomes" id="UP000022910"/>
    </source>
</evidence>
<dbReference type="Proteomes" id="UP000022910">
    <property type="component" value="Unassembled WGS sequence"/>
</dbReference>
<reference evidence="1 2" key="1">
    <citation type="submission" date="2014-02" db="EMBL/GenBank/DDBJ databases">
        <title>Single nucleus genome sequencing reveals high similarity among nuclei of an endomycorrhizal fungus.</title>
        <authorList>
            <person name="Lin K."/>
            <person name="Geurts R."/>
            <person name="Zhang Z."/>
            <person name="Limpens E."/>
            <person name="Saunders D.G."/>
            <person name="Mu D."/>
            <person name="Pang E."/>
            <person name="Cao H."/>
            <person name="Cha H."/>
            <person name="Lin T."/>
            <person name="Zhou Q."/>
            <person name="Shang Y."/>
            <person name="Li Y."/>
            <person name="Ivanov S."/>
            <person name="Sharma T."/>
            <person name="Velzen R.V."/>
            <person name="Ruijter N.D."/>
            <person name="Aanen D.K."/>
            <person name="Win J."/>
            <person name="Kamoun S."/>
            <person name="Bisseling T."/>
            <person name="Huang S."/>
        </authorList>
    </citation>
    <scope>NUCLEOTIDE SEQUENCE [LARGE SCALE GENOMIC DNA]</scope>
    <source>
        <strain evidence="2">DAOM197198w</strain>
    </source>
</reference>
<protein>
    <recommendedName>
        <fullName evidence="3">F-box domain-containing protein</fullName>
    </recommendedName>
</protein>
<evidence type="ECO:0000313" key="1">
    <source>
        <dbReference type="EMBL" id="EXX62973.1"/>
    </source>
</evidence>
<dbReference type="AlphaFoldDB" id="A0A015M7W7"/>
<comment type="caution">
    <text evidence="1">The sequence shown here is derived from an EMBL/GenBank/DDBJ whole genome shotgun (WGS) entry which is preliminary data.</text>
</comment>
<keyword evidence="2" id="KW-1185">Reference proteome</keyword>
<dbReference type="HOGENOM" id="CLU_028913_1_0_1"/>
<dbReference type="OrthoDB" id="2339173at2759"/>